<keyword evidence="4" id="KW-1185">Reference proteome</keyword>
<organism evidence="3 4">
    <name type="scientific">Desulfonema ishimotonii</name>
    <dbReference type="NCBI Taxonomy" id="45657"/>
    <lineage>
        <taxon>Bacteria</taxon>
        <taxon>Pseudomonadati</taxon>
        <taxon>Thermodesulfobacteriota</taxon>
        <taxon>Desulfobacteria</taxon>
        <taxon>Desulfobacterales</taxon>
        <taxon>Desulfococcaceae</taxon>
        <taxon>Desulfonema</taxon>
    </lineage>
</organism>
<evidence type="ECO:0000259" key="2">
    <source>
        <dbReference type="PROSITE" id="PS51782"/>
    </source>
</evidence>
<feature type="domain" description="LysM" evidence="2">
    <location>
        <begin position="494"/>
        <end position="537"/>
    </location>
</feature>
<name>A0A401G479_9BACT</name>
<feature type="domain" description="LysM" evidence="2">
    <location>
        <begin position="427"/>
        <end position="471"/>
    </location>
</feature>
<dbReference type="InterPro" id="IPR008258">
    <property type="entry name" value="Transglycosylase_SLT_dom_1"/>
</dbReference>
<accession>A0A401G479</accession>
<comment type="caution">
    <text evidence="3">The sequence shown here is derived from an EMBL/GenBank/DDBJ whole genome shotgun (WGS) entry which is preliminary data.</text>
</comment>
<feature type="chain" id="PRO_5019334731" evidence="1">
    <location>
        <begin position="23"/>
        <end position="598"/>
    </location>
</feature>
<feature type="signal peptide" evidence="1">
    <location>
        <begin position="1"/>
        <end position="22"/>
    </location>
</feature>
<sequence>MNRRLNYLAMIFLILMWGCAGAIQPRSVPLSAISDTPETLTGQGNSACTDDNTNADTGDFDEEFQQTDSDGEIQVALDEALTYCRSAQSFWQKGDIDNALEALDQAYALLLNVNDIENPKLMRQKEDLRFMISKRILEIYASRNISVKGKHDAIPLTINKYVKKELARFSKSKFFRDAYKRSGKYRPFIVEELKKNGLPVELSWLPLIESGFNVHALSGARALGLWQFIPSTGYKFGLNRDRYIDERMNPRKSTKAAIAYLKELHQIFGDWTTVLAAYNCGEGRVLKVIRSQQVNYLDNFWDLYEKLPGETACYVPRFLATLHIVSHPEKYGLDKLEVSSPQPYEEVSVSKQVSLKDVAKAIGVCADDLKALNPELRQKIVPPGKYTLRIPVGKSATLLAELGKIPVSHTSEPVYRAKAKSRKPVFVYHRIKRGDTLSQIAKRYHTTSKKIRRVNKIYKRDYLVAGNILKIPQKNVRNASKSSKSSRTGHRGISTHVVKKGDSLWNIARKYGISTRDLHRVNKLRGNRLSIGQVLKIPKNRKIAKSSSARRLKTYRVKNGDVPVEIARRYNMSLKRFLYVNRLTPRSKIYPGQRLYVE</sequence>
<reference evidence="4" key="1">
    <citation type="submission" date="2017-11" db="EMBL/GenBank/DDBJ databases">
        <authorList>
            <person name="Watanabe M."/>
            <person name="Kojima H."/>
        </authorList>
    </citation>
    <scope>NUCLEOTIDE SEQUENCE [LARGE SCALE GENOMIC DNA]</scope>
    <source>
        <strain evidence="4">Tokyo 01</strain>
    </source>
</reference>
<reference evidence="4" key="2">
    <citation type="submission" date="2019-01" db="EMBL/GenBank/DDBJ databases">
        <title>Genome sequence of Desulfonema ishimotonii strain Tokyo 01.</title>
        <authorList>
            <person name="Fukui M."/>
        </authorList>
    </citation>
    <scope>NUCLEOTIDE SEQUENCE [LARGE SCALE GENOMIC DNA]</scope>
    <source>
        <strain evidence="4">Tokyo 01</strain>
    </source>
</reference>
<dbReference type="RefSeq" id="WP_124331055.1">
    <property type="nucleotide sequence ID" value="NZ_BEXT01000001.1"/>
</dbReference>
<dbReference type="CDD" id="cd16894">
    <property type="entry name" value="MltD-like"/>
    <property type="match status" value="1"/>
</dbReference>
<proteinExistence type="predicted"/>
<dbReference type="Gene3D" id="3.10.350.10">
    <property type="entry name" value="LysM domain"/>
    <property type="match status" value="3"/>
</dbReference>
<dbReference type="PROSITE" id="PS51782">
    <property type="entry name" value="LYSM"/>
    <property type="match status" value="3"/>
</dbReference>
<feature type="domain" description="LysM" evidence="2">
    <location>
        <begin position="553"/>
        <end position="597"/>
    </location>
</feature>
<dbReference type="Pfam" id="PF01464">
    <property type="entry name" value="SLT"/>
    <property type="match status" value="1"/>
</dbReference>
<gene>
    <name evidence="3" type="ORF">DENIS_5050</name>
</gene>
<dbReference type="GO" id="GO:0008932">
    <property type="term" value="F:lytic endotransglycosylase activity"/>
    <property type="evidence" value="ECO:0007669"/>
    <property type="project" value="TreeGrafter"/>
</dbReference>
<keyword evidence="1" id="KW-0732">Signal</keyword>
<dbReference type="CDD" id="cd00118">
    <property type="entry name" value="LysM"/>
    <property type="match status" value="3"/>
</dbReference>
<dbReference type="Gene3D" id="1.10.530.10">
    <property type="match status" value="1"/>
</dbReference>
<evidence type="ECO:0000313" key="4">
    <source>
        <dbReference type="Proteomes" id="UP000288096"/>
    </source>
</evidence>
<dbReference type="InterPro" id="IPR018392">
    <property type="entry name" value="LysM"/>
</dbReference>
<dbReference type="Pfam" id="PF01476">
    <property type="entry name" value="LysM"/>
    <property type="match status" value="3"/>
</dbReference>
<evidence type="ECO:0000256" key="1">
    <source>
        <dbReference type="SAM" id="SignalP"/>
    </source>
</evidence>
<dbReference type="InterPro" id="IPR023346">
    <property type="entry name" value="Lysozyme-like_dom_sf"/>
</dbReference>
<dbReference type="Proteomes" id="UP000288096">
    <property type="component" value="Unassembled WGS sequence"/>
</dbReference>
<dbReference type="InterPro" id="IPR036779">
    <property type="entry name" value="LysM_dom_sf"/>
</dbReference>
<dbReference type="EMBL" id="BEXT01000001">
    <property type="protein sequence ID" value="GBC64049.1"/>
    <property type="molecule type" value="Genomic_DNA"/>
</dbReference>
<dbReference type="OrthoDB" id="9815002at2"/>
<dbReference type="SMART" id="SM00257">
    <property type="entry name" value="LysM"/>
    <property type="match status" value="3"/>
</dbReference>
<dbReference type="PANTHER" id="PTHR33734">
    <property type="entry name" value="LYSM DOMAIN-CONTAINING GPI-ANCHORED PROTEIN 2"/>
    <property type="match status" value="1"/>
</dbReference>
<dbReference type="SUPFAM" id="SSF53955">
    <property type="entry name" value="Lysozyme-like"/>
    <property type="match status" value="1"/>
</dbReference>
<evidence type="ECO:0000313" key="3">
    <source>
        <dbReference type="EMBL" id="GBC64049.1"/>
    </source>
</evidence>
<dbReference type="SUPFAM" id="SSF54106">
    <property type="entry name" value="LysM domain"/>
    <property type="match status" value="3"/>
</dbReference>
<dbReference type="AlphaFoldDB" id="A0A401G479"/>
<dbReference type="PANTHER" id="PTHR33734:SF22">
    <property type="entry name" value="MEMBRANE-BOUND LYTIC MUREIN TRANSGLYCOSYLASE D"/>
    <property type="match status" value="1"/>
</dbReference>
<protein>
    <submittedName>
        <fullName evidence="3">Lytic transglycosylase</fullName>
    </submittedName>
</protein>